<reference evidence="2 3" key="1">
    <citation type="submission" date="2024-08" db="EMBL/GenBank/DDBJ databases">
        <authorList>
            <person name="Cucini C."/>
            <person name="Frati F."/>
        </authorList>
    </citation>
    <scope>NUCLEOTIDE SEQUENCE [LARGE SCALE GENOMIC DNA]</scope>
</reference>
<proteinExistence type="predicted"/>
<keyword evidence="1" id="KW-0812">Transmembrane</keyword>
<keyword evidence="1" id="KW-1133">Transmembrane helix</keyword>
<organism evidence="2 3">
    <name type="scientific">Orchesella dallaii</name>
    <dbReference type="NCBI Taxonomy" id="48710"/>
    <lineage>
        <taxon>Eukaryota</taxon>
        <taxon>Metazoa</taxon>
        <taxon>Ecdysozoa</taxon>
        <taxon>Arthropoda</taxon>
        <taxon>Hexapoda</taxon>
        <taxon>Collembola</taxon>
        <taxon>Entomobryomorpha</taxon>
        <taxon>Entomobryoidea</taxon>
        <taxon>Orchesellidae</taxon>
        <taxon>Orchesellinae</taxon>
        <taxon>Orchesella</taxon>
    </lineage>
</organism>
<evidence type="ECO:0000313" key="2">
    <source>
        <dbReference type="EMBL" id="CAL8068530.1"/>
    </source>
</evidence>
<keyword evidence="3" id="KW-1185">Reference proteome</keyword>
<evidence type="ECO:0008006" key="4">
    <source>
        <dbReference type="Google" id="ProtNLM"/>
    </source>
</evidence>
<protein>
    <recommendedName>
        <fullName evidence="4">Odorant receptor</fullName>
    </recommendedName>
</protein>
<name>A0ABP1PLB5_9HEXA</name>
<dbReference type="Proteomes" id="UP001642540">
    <property type="component" value="Unassembled WGS sequence"/>
</dbReference>
<sequence>MGYTWDLSKGSINWIKKPRLIIWVNVFVLLATLNALNLRSYLKQGDIGSLSLGCLVVFPSFLAACNMYFNYCNADTCVKFLNSLLDIEGSFPSTYQDDRSIHVARMLCKSFYLSTKIAPWLLAFGAGFTPCAPSNFVAPLNFMCGIIGTKSGLRNDSGWGWWELLKSFEFVTNFYLNKVLWGILSRSCLVGLTHILVGFICQRTILIRLRRKLATGIHFKLVLYRQIQLINKLFNEFHTNVLFVWMLVTCLAETFTAHASIKLISQKITKSTLLVALWTVITTVDSMFITLVVFGLAGSIHFLSWRTLEEVRIRRSGLSEGKSQAKMRKMLRSCPPIKITFGLSNFFEKTTPLNLFAYSIERLVDLLLLTQR</sequence>
<dbReference type="EMBL" id="CAXLJM020000001">
    <property type="protein sequence ID" value="CAL8068530.1"/>
    <property type="molecule type" value="Genomic_DNA"/>
</dbReference>
<evidence type="ECO:0000256" key="1">
    <source>
        <dbReference type="SAM" id="Phobius"/>
    </source>
</evidence>
<accession>A0ABP1PLB5</accession>
<comment type="caution">
    <text evidence="2">The sequence shown here is derived from an EMBL/GenBank/DDBJ whole genome shotgun (WGS) entry which is preliminary data.</text>
</comment>
<evidence type="ECO:0000313" key="3">
    <source>
        <dbReference type="Proteomes" id="UP001642540"/>
    </source>
</evidence>
<gene>
    <name evidence="2" type="ORF">ODALV1_LOCUS315</name>
</gene>
<feature type="transmembrane region" description="Helical" evidence="1">
    <location>
        <begin position="242"/>
        <end position="261"/>
    </location>
</feature>
<feature type="transmembrane region" description="Helical" evidence="1">
    <location>
        <begin position="273"/>
        <end position="297"/>
    </location>
</feature>
<feature type="transmembrane region" description="Helical" evidence="1">
    <location>
        <begin position="179"/>
        <end position="201"/>
    </location>
</feature>
<feature type="transmembrane region" description="Helical" evidence="1">
    <location>
        <begin position="20"/>
        <end position="38"/>
    </location>
</feature>
<feature type="transmembrane region" description="Helical" evidence="1">
    <location>
        <begin position="50"/>
        <end position="69"/>
    </location>
</feature>
<keyword evidence="1" id="KW-0472">Membrane</keyword>